<keyword evidence="9 14" id="KW-0540">Nuclease</keyword>
<comment type="cofactor">
    <cofactor evidence="2">
        <name>Mg(2+)</name>
        <dbReference type="ChEBI" id="CHEBI:18420"/>
    </cofactor>
</comment>
<evidence type="ECO:0000259" key="17">
    <source>
        <dbReference type="PROSITE" id="PS51975"/>
    </source>
</evidence>
<dbReference type="PROSITE" id="PS51975">
    <property type="entry name" value="RNASE_H_2"/>
    <property type="match status" value="1"/>
</dbReference>
<dbReference type="PANTHER" id="PTHR10954">
    <property type="entry name" value="RIBONUCLEASE H2 SUBUNIT A"/>
    <property type="match status" value="1"/>
</dbReference>
<dbReference type="InterPro" id="IPR001352">
    <property type="entry name" value="RNase_HII/HIII"/>
</dbReference>
<name>A0A1H6RA03_9GAMM</name>
<keyword evidence="8 14" id="KW-0963">Cytoplasm</keyword>
<evidence type="ECO:0000256" key="1">
    <source>
        <dbReference type="ARBA" id="ARBA00000077"/>
    </source>
</evidence>
<evidence type="ECO:0000256" key="10">
    <source>
        <dbReference type="ARBA" id="ARBA00022723"/>
    </source>
</evidence>
<sequence length="206" mass="22064">MPYAHFPAVNLSFPGQYLAGVDEVGRGPLVGSVVAAAVILDPQRPIAGLKDSKKLSEKKRDALFTVIRQQALAYGIAEASATEIDQINILQASFLAMRRALLQLKPAADFALIDGNRVPPQCPCAAQALVKGDSQHPAIAAASILAKVTRDQAMYALAKQHPEYGFERHKGYPTKEHLAALQTYGALAQHRRSFAPVARVLTGSVG</sequence>
<dbReference type="InterPro" id="IPR022898">
    <property type="entry name" value="RNase_HII"/>
</dbReference>
<dbReference type="GO" id="GO:0003723">
    <property type="term" value="F:RNA binding"/>
    <property type="evidence" value="ECO:0007669"/>
    <property type="project" value="UniProtKB-UniRule"/>
</dbReference>
<protein>
    <recommendedName>
        <fullName evidence="7 14">Ribonuclease HII</fullName>
        <shortName evidence="14">RNase HII</shortName>
        <ecNumber evidence="6 14">3.1.26.4</ecNumber>
    </recommendedName>
</protein>
<evidence type="ECO:0000313" key="18">
    <source>
        <dbReference type="EMBL" id="SEI51306.1"/>
    </source>
</evidence>
<keyword evidence="11 14" id="KW-0255">Endonuclease</keyword>
<dbReference type="FunFam" id="3.30.420.10:FF:000006">
    <property type="entry name" value="Ribonuclease HII"/>
    <property type="match status" value="1"/>
</dbReference>
<evidence type="ECO:0000256" key="12">
    <source>
        <dbReference type="ARBA" id="ARBA00022801"/>
    </source>
</evidence>
<evidence type="ECO:0000256" key="8">
    <source>
        <dbReference type="ARBA" id="ARBA00022490"/>
    </source>
</evidence>
<comment type="subcellular location">
    <subcellularLocation>
        <location evidence="4 14">Cytoplasm</location>
    </subcellularLocation>
</comment>
<accession>A0A1H6RA03</accession>
<keyword evidence="10 14" id="KW-0479">Metal-binding</keyword>
<dbReference type="GO" id="GO:0006298">
    <property type="term" value="P:mismatch repair"/>
    <property type="evidence" value="ECO:0007669"/>
    <property type="project" value="TreeGrafter"/>
</dbReference>
<evidence type="ECO:0000256" key="5">
    <source>
        <dbReference type="ARBA" id="ARBA00007383"/>
    </source>
</evidence>
<dbReference type="InterPro" id="IPR012337">
    <property type="entry name" value="RNaseH-like_sf"/>
</dbReference>
<dbReference type="Gene3D" id="3.30.420.10">
    <property type="entry name" value="Ribonuclease H-like superfamily/Ribonuclease H"/>
    <property type="match status" value="1"/>
</dbReference>
<comment type="cofactor">
    <cofactor evidence="14 15">
        <name>Mn(2+)</name>
        <dbReference type="ChEBI" id="CHEBI:29035"/>
    </cofactor>
    <cofactor evidence="14 15">
        <name>Mg(2+)</name>
        <dbReference type="ChEBI" id="CHEBI:18420"/>
    </cofactor>
    <text evidence="14 15">Manganese or magnesium. Binds 1 divalent metal ion per monomer in the absence of substrate. May bind a second metal ion after substrate binding.</text>
</comment>
<dbReference type="Proteomes" id="UP000242999">
    <property type="component" value="Unassembled WGS sequence"/>
</dbReference>
<keyword evidence="19" id="KW-1185">Reference proteome</keyword>
<dbReference type="NCBIfam" id="NF000596">
    <property type="entry name" value="PRK00015.1-4"/>
    <property type="match status" value="1"/>
</dbReference>
<evidence type="ECO:0000256" key="4">
    <source>
        <dbReference type="ARBA" id="ARBA00004496"/>
    </source>
</evidence>
<feature type="binding site" evidence="14 15">
    <location>
        <position position="114"/>
    </location>
    <ligand>
        <name>a divalent metal cation</name>
        <dbReference type="ChEBI" id="CHEBI:60240"/>
    </ligand>
</feature>
<dbReference type="GO" id="GO:0004523">
    <property type="term" value="F:RNA-DNA hybrid ribonuclease activity"/>
    <property type="evidence" value="ECO:0007669"/>
    <property type="project" value="UniProtKB-UniRule"/>
</dbReference>
<dbReference type="GO" id="GO:0005737">
    <property type="term" value="C:cytoplasm"/>
    <property type="evidence" value="ECO:0007669"/>
    <property type="project" value="UniProtKB-SubCell"/>
</dbReference>
<dbReference type="GO" id="GO:0030145">
    <property type="term" value="F:manganese ion binding"/>
    <property type="evidence" value="ECO:0007669"/>
    <property type="project" value="UniProtKB-UniRule"/>
</dbReference>
<feature type="domain" description="RNase H type-2" evidence="17">
    <location>
        <begin position="16"/>
        <end position="206"/>
    </location>
</feature>
<evidence type="ECO:0000256" key="13">
    <source>
        <dbReference type="ARBA" id="ARBA00023211"/>
    </source>
</evidence>
<dbReference type="InterPro" id="IPR036397">
    <property type="entry name" value="RNaseH_sf"/>
</dbReference>
<dbReference type="RefSeq" id="WP_093308770.1">
    <property type="nucleotide sequence ID" value="NZ_FNYH01000003.1"/>
</dbReference>
<evidence type="ECO:0000313" key="19">
    <source>
        <dbReference type="Proteomes" id="UP000242999"/>
    </source>
</evidence>
<dbReference type="PANTHER" id="PTHR10954:SF18">
    <property type="entry name" value="RIBONUCLEASE HII"/>
    <property type="match status" value="1"/>
</dbReference>
<dbReference type="EC" id="3.1.26.4" evidence="6 14"/>
<comment type="similarity">
    <text evidence="5 14 16">Belongs to the RNase HII family.</text>
</comment>
<dbReference type="SUPFAM" id="SSF53098">
    <property type="entry name" value="Ribonuclease H-like"/>
    <property type="match status" value="1"/>
</dbReference>
<evidence type="ECO:0000256" key="3">
    <source>
        <dbReference type="ARBA" id="ARBA00004065"/>
    </source>
</evidence>
<comment type="catalytic activity">
    <reaction evidence="1 14 15 16">
        <text>Endonucleolytic cleavage to 5'-phosphomonoester.</text>
        <dbReference type="EC" id="3.1.26.4"/>
    </reaction>
</comment>
<keyword evidence="13 14" id="KW-0464">Manganese</keyword>
<organism evidence="18 19">
    <name type="scientific">Allopseudospirillum japonicum</name>
    <dbReference type="NCBI Taxonomy" id="64971"/>
    <lineage>
        <taxon>Bacteria</taxon>
        <taxon>Pseudomonadati</taxon>
        <taxon>Pseudomonadota</taxon>
        <taxon>Gammaproteobacteria</taxon>
        <taxon>Oceanospirillales</taxon>
        <taxon>Oceanospirillaceae</taxon>
        <taxon>Allopseudospirillum</taxon>
    </lineage>
</organism>
<dbReference type="HAMAP" id="MF_00052_B">
    <property type="entry name" value="RNase_HII_B"/>
    <property type="match status" value="1"/>
</dbReference>
<evidence type="ECO:0000256" key="15">
    <source>
        <dbReference type="PROSITE-ProRule" id="PRU01319"/>
    </source>
</evidence>
<evidence type="ECO:0000256" key="7">
    <source>
        <dbReference type="ARBA" id="ARBA00019179"/>
    </source>
</evidence>
<dbReference type="AlphaFoldDB" id="A0A1H6RA03"/>
<evidence type="ECO:0000256" key="14">
    <source>
        <dbReference type="HAMAP-Rule" id="MF_00052"/>
    </source>
</evidence>
<dbReference type="CDD" id="cd07182">
    <property type="entry name" value="RNase_HII_bacteria_HII_like"/>
    <property type="match status" value="1"/>
</dbReference>
<feature type="binding site" evidence="14 15">
    <location>
        <position position="22"/>
    </location>
    <ligand>
        <name>a divalent metal cation</name>
        <dbReference type="ChEBI" id="CHEBI:60240"/>
    </ligand>
</feature>
<evidence type="ECO:0000256" key="16">
    <source>
        <dbReference type="RuleBase" id="RU003515"/>
    </source>
</evidence>
<gene>
    <name evidence="14" type="primary">rnhB</name>
    <name evidence="18" type="ORF">SAMN05421831_103112</name>
</gene>
<reference evidence="19" key="1">
    <citation type="submission" date="2016-10" db="EMBL/GenBank/DDBJ databases">
        <authorList>
            <person name="Varghese N."/>
            <person name="Submissions S."/>
        </authorList>
    </citation>
    <scope>NUCLEOTIDE SEQUENCE [LARGE SCALE GENOMIC DNA]</scope>
    <source>
        <strain evidence="19">DSM 7165</strain>
    </source>
</reference>
<dbReference type="STRING" id="64971.SAMN05421831_103112"/>
<dbReference type="NCBIfam" id="NF000595">
    <property type="entry name" value="PRK00015.1-3"/>
    <property type="match status" value="1"/>
</dbReference>
<dbReference type="Pfam" id="PF01351">
    <property type="entry name" value="RNase_HII"/>
    <property type="match status" value="1"/>
</dbReference>
<evidence type="ECO:0000256" key="11">
    <source>
        <dbReference type="ARBA" id="ARBA00022759"/>
    </source>
</evidence>
<dbReference type="GO" id="GO:0043137">
    <property type="term" value="P:DNA replication, removal of RNA primer"/>
    <property type="evidence" value="ECO:0007669"/>
    <property type="project" value="TreeGrafter"/>
</dbReference>
<proteinExistence type="inferred from homology"/>
<dbReference type="NCBIfam" id="NF000594">
    <property type="entry name" value="PRK00015.1-1"/>
    <property type="match status" value="1"/>
</dbReference>
<keyword evidence="12 14" id="KW-0378">Hydrolase</keyword>
<evidence type="ECO:0000256" key="2">
    <source>
        <dbReference type="ARBA" id="ARBA00001946"/>
    </source>
</evidence>
<dbReference type="OrthoDB" id="9803420at2"/>
<dbReference type="EMBL" id="FNYH01000003">
    <property type="protein sequence ID" value="SEI51306.1"/>
    <property type="molecule type" value="Genomic_DNA"/>
</dbReference>
<feature type="binding site" evidence="14 15">
    <location>
        <position position="23"/>
    </location>
    <ligand>
        <name>a divalent metal cation</name>
        <dbReference type="ChEBI" id="CHEBI:60240"/>
    </ligand>
</feature>
<dbReference type="GO" id="GO:0032299">
    <property type="term" value="C:ribonuclease H2 complex"/>
    <property type="evidence" value="ECO:0007669"/>
    <property type="project" value="TreeGrafter"/>
</dbReference>
<evidence type="ECO:0000256" key="6">
    <source>
        <dbReference type="ARBA" id="ARBA00012180"/>
    </source>
</evidence>
<comment type="function">
    <text evidence="3 14 16">Endonuclease that specifically degrades the RNA of RNA-DNA hybrids.</text>
</comment>
<dbReference type="InterPro" id="IPR024567">
    <property type="entry name" value="RNase_HII/HIII_dom"/>
</dbReference>
<evidence type="ECO:0000256" key="9">
    <source>
        <dbReference type="ARBA" id="ARBA00022722"/>
    </source>
</evidence>